<dbReference type="Proteomes" id="UP001202943">
    <property type="component" value="Unassembled WGS sequence"/>
</dbReference>
<evidence type="ECO:0000313" key="2">
    <source>
        <dbReference type="Proteomes" id="UP001202943"/>
    </source>
</evidence>
<accession>A0AAW5HSN2</accession>
<evidence type="ECO:0000313" key="1">
    <source>
        <dbReference type="EMBL" id="MCO1623433.1"/>
    </source>
</evidence>
<organism evidence="1 2">
    <name type="scientific">Pseudomonas putida</name>
    <name type="common">Arthrobacter siderocapsulatus</name>
    <dbReference type="NCBI Taxonomy" id="303"/>
    <lineage>
        <taxon>Bacteria</taxon>
        <taxon>Pseudomonadati</taxon>
        <taxon>Pseudomonadota</taxon>
        <taxon>Gammaproteobacteria</taxon>
        <taxon>Pseudomonadales</taxon>
        <taxon>Pseudomonadaceae</taxon>
        <taxon>Pseudomonas</taxon>
    </lineage>
</organism>
<proteinExistence type="predicted"/>
<protein>
    <submittedName>
        <fullName evidence="1">Uncharacterized protein</fullName>
    </submittedName>
</protein>
<sequence>MPENITHEKTFTMPTIWPEILIGTLIKKYPKLSFAKTKEILLQTPSIVLPEAILPKFDLAFHLIKNKRHASGDQPGEILAEVDLFFTALKIAWPDNATQLGSAKQKIISLYQNGGWVE</sequence>
<gene>
    <name evidence="1" type="ORF">M8C81_22825</name>
</gene>
<comment type="caution">
    <text evidence="1">The sequence shown here is derived from an EMBL/GenBank/DDBJ whole genome shotgun (WGS) entry which is preliminary data.</text>
</comment>
<reference evidence="1" key="2">
    <citation type="submission" date="2023-08" db="EMBL/GenBank/DDBJ databases">
        <title>Isolation, Identification, Denitrification Characteristics of A Highly Efficient Aerobic Denitrifying Bacterial Strain DS2.</title>
        <authorList>
            <person name="Wang H."/>
        </authorList>
    </citation>
    <scope>NUCLEOTIDE SEQUENCE</scope>
    <source>
        <strain evidence="1">DS2</strain>
    </source>
</reference>
<dbReference type="RefSeq" id="WP_070096137.1">
    <property type="nucleotide sequence ID" value="NZ_JAMHFX010000221.1"/>
</dbReference>
<dbReference type="AlphaFoldDB" id="A0AAW5HSN2"/>
<name>A0AAW5HSN2_PSEPU</name>
<dbReference type="EMBL" id="JAMHFX010000221">
    <property type="protein sequence ID" value="MCO1623433.1"/>
    <property type="molecule type" value="Genomic_DNA"/>
</dbReference>
<reference evidence="1" key="1">
    <citation type="submission" date="2022-05" db="EMBL/GenBank/DDBJ databases">
        <authorList>
            <person name="Yi M."/>
        </authorList>
    </citation>
    <scope>NUCLEOTIDE SEQUENCE</scope>
    <source>
        <strain evidence="1">DS2</strain>
    </source>
</reference>